<dbReference type="Proteomes" id="UP000198555">
    <property type="component" value="Unassembled WGS sequence"/>
</dbReference>
<dbReference type="GO" id="GO:0003700">
    <property type="term" value="F:DNA-binding transcription factor activity"/>
    <property type="evidence" value="ECO:0007669"/>
    <property type="project" value="InterPro"/>
</dbReference>
<dbReference type="PANTHER" id="PTHR11019:SF199">
    <property type="entry name" value="HTH-TYPE TRANSCRIPTIONAL REGULATOR NIMR"/>
    <property type="match status" value="1"/>
</dbReference>
<evidence type="ECO:0000256" key="2">
    <source>
        <dbReference type="ARBA" id="ARBA00023125"/>
    </source>
</evidence>
<name>A0A1H6HMI7_9FLAO</name>
<dbReference type="Gene3D" id="1.10.10.60">
    <property type="entry name" value="Homeodomain-like"/>
    <property type="match status" value="2"/>
</dbReference>
<dbReference type="PROSITE" id="PS01124">
    <property type="entry name" value="HTH_ARAC_FAMILY_2"/>
    <property type="match status" value="1"/>
</dbReference>
<dbReference type="STRING" id="420404.SAMN05421793_10140"/>
<dbReference type="AlphaFoldDB" id="A0A1H6HMI7"/>
<dbReference type="InterPro" id="IPR018060">
    <property type="entry name" value="HTH_AraC"/>
</dbReference>
<dbReference type="SUPFAM" id="SSF51182">
    <property type="entry name" value="RmlC-like cupins"/>
    <property type="match status" value="1"/>
</dbReference>
<dbReference type="Pfam" id="PF02311">
    <property type="entry name" value="AraC_binding"/>
    <property type="match status" value="1"/>
</dbReference>
<evidence type="ECO:0000313" key="6">
    <source>
        <dbReference type="Proteomes" id="UP000198555"/>
    </source>
</evidence>
<dbReference type="InterPro" id="IPR003313">
    <property type="entry name" value="AraC-bd"/>
</dbReference>
<evidence type="ECO:0000259" key="4">
    <source>
        <dbReference type="PROSITE" id="PS01124"/>
    </source>
</evidence>
<sequence>MKLLDILQEIDDSPKDVYLVHERFERHYDMHTHKRDQLSFVEGGVAYVTIENEYLVVPAMHFLRIPAGVPHKLNVSHRATQLHSFYFKSSEKAFYKDLGIYPANRLIIELINFSQRWSHQFVDYNEPYAAALFSLYDILPLMAEQQIKLQLPTSEHPKIEQVLQYIHQNFHTPLTLNEMTEQFYMSERSFCRLFKKELHISFIQYLKTYRIIQSISFLQKRKDSSIEEIANATGYESLAAFSNAFYEYTGMRPSQMRKMIT</sequence>
<evidence type="ECO:0000256" key="1">
    <source>
        <dbReference type="ARBA" id="ARBA00023015"/>
    </source>
</evidence>
<dbReference type="PANTHER" id="PTHR11019">
    <property type="entry name" value="HTH-TYPE TRANSCRIPTIONAL REGULATOR NIMR"/>
    <property type="match status" value="1"/>
</dbReference>
<dbReference type="SMART" id="SM00342">
    <property type="entry name" value="HTH_ARAC"/>
    <property type="match status" value="1"/>
</dbReference>
<dbReference type="InterPro" id="IPR011051">
    <property type="entry name" value="RmlC_Cupin_sf"/>
</dbReference>
<gene>
    <name evidence="5" type="ORF">SAMN05421793_10140</name>
</gene>
<dbReference type="SUPFAM" id="SSF46689">
    <property type="entry name" value="Homeodomain-like"/>
    <property type="match status" value="2"/>
</dbReference>
<evidence type="ECO:0000313" key="5">
    <source>
        <dbReference type="EMBL" id="SEH36312.1"/>
    </source>
</evidence>
<dbReference type="EMBL" id="FNWX01000001">
    <property type="protein sequence ID" value="SEH36312.1"/>
    <property type="molecule type" value="Genomic_DNA"/>
</dbReference>
<organism evidence="5 6">
    <name type="scientific">Epilithonimonas hominis</name>
    <dbReference type="NCBI Taxonomy" id="420404"/>
    <lineage>
        <taxon>Bacteria</taxon>
        <taxon>Pseudomonadati</taxon>
        <taxon>Bacteroidota</taxon>
        <taxon>Flavobacteriia</taxon>
        <taxon>Flavobacteriales</taxon>
        <taxon>Weeksellaceae</taxon>
        <taxon>Chryseobacterium group</taxon>
        <taxon>Epilithonimonas</taxon>
    </lineage>
</organism>
<dbReference type="GO" id="GO:0043565">
    <property type="term" value="F:sequence-specific DNA binding"/>
    <property type="evidence" value="ECO:0007669"/>
    <property type="project" value="InterPro"/>
</dbReference>
<protein>
    <submittedName>
        <fullName evidence="5">Transcriptional regulator, AraC family</fullName>
    </submittedName>
</protein>
<accession>A0A1H6HMI7</accession>
<reference evidence="6" key="1">
    <citation type="submission" date="2016-10" db="EMBL/GenBank/DDBJ databases">
        <authorList>
            <person name="Varghese N."/>
            <person name="Submissions S."/>
        </authorList>
    </citation>
    <scope>NUCLEOTIDE SEQUENCE [LARGE SCALE GENOMIC DNA]</scope>
    <source>
        <strain evidence="6">DSM 19326</strain>
    </source>
</reference>
<keyword evidence="6" id="KW-1185">Reference proteome</keyword>
<proteinExistence type="predicted"/>
<keyword evidence="1" id="KW-0805">Transcription regulation</keyword>
<dbReference type="InterPro" id="IPR009057">
    <property type="entry name" value="Homeodomain-like_sf"/>
</dbReference>
<dbReference type="Pfam" id="PF12833">
    <property type="entry name" value="HTH_18"/>
    <property type="match status" value="1"/>
</dbReference>
<dbReference type="InterPro" id="IPR014710">
    <property type="entry name" value="RmlC-like_jellyroll"/>
</dbReference>
<keyword evidence="3" id="KW-0804">Transcription</keyword>
<evidence type="ECO:0000256" key="3">
    <source>
        <dbReference type="ARBA" id="ARBA00023163"/>
    </source>
</evidence>
<feature type="domain" description="HTH araC/xylS-type" evidence="4">
    <location>
        <begin position="160"/>
        <end position="259"/>
    </location>
</feature>
<dbReference type="Gene3D" id="2.60.120.10">
    <property type="entry name" value="Jelly Rolls"/>
    <property type="match status" value="1"/>
</dbReference>
<keyword evidence="2" id="KW-0238">DNA-binding</keyword>